<dbReference type="RefSeq" id="WP_090852354.1">
    <property type="nucleotide sequence ID" value="NZ_FMZM01000003.1"/>
</dbReference>
<dbReference type="EMBL" id="FMZM01000003">
    <property type="protein sequence ID" value="SDC59586.1"/>
    <property type="molecule type" value="Genomic_DNA"/>
</dbReference>
<name>A0A1G6MX71_9ACTN</name>
<dbReference type="OrthoDB" id="5242307at2"/>
<gene>
    <name evidence="1" type="ORF">SAMN05421872_10345</name>
</gene>
<sequence length="403" mass="41727">MAGLSLSLLLVVGVVTWQTLADDPYVAAPPAGPSAAAVDPAGAGRVLGEFVAAAASADPEAARALAPADDPAAGDRLAAIATNAGELEVRDLSARYVDATGPAAADGSWSARADLGWRFAGFDRAPALAEVEVTFRSVDGEVALVSFGGGEARSPLWLAGPVAVRRTPETLVLAARAEDADRYARLAERAVPVVRRVVTGWRPRLVVEIPATADDLDRALDAEPGTYASIAAVTTSVDGSLAPDAPVHVMVNPAELGRLRATGAQVVMSHEATHVATDAPSSSSTPLWLLEGFADYVALRDVRIPETTAAAQIIEQVRRDGPPDALPGATEFDLQATHLGAVYESAWLACVVLAERAGEAALVELYDDVAAGTPVAEALRDDAGLSEAELVRAWRDRLSDLAG</sequence>
<dbReference type="Proteomes" id="UP000199034">
    <property type="component" value="Unassembled WGS sequence"/>
</dbReference>
<evidence type="ECO:0000313" key="1">
    <source>
        <dbReference type="EMBL" id="SDC59586.1"/>
    </source>
</evidence>
<dbReference type="AlphaFoldDB" id="A0A1G6MX71"/>
<keyword evidence="2" id="KW-1185">Reference proteome</keyword>
<dbReference type="STRING" id="1045774.SAMN05421872_10345"/>
<protein>
    <recommendedName>
        <fullName evidence="3">Peptidase MA superfamily protein</fullName>
    </recommendedName>
</protein>
<proteinExistence type="predicted"/>
<reference evidence="2" key="1">
    <citation type="submission" date="2016-10" db="EMBL/GenBank/DDBJ databases">
        <authorList>
            <person name="Varghese N."/>
            <person name="Submissions S."/>
        </authorList>
    </citation>
    <scope>NUCLEOTIDE SEQUENCE [LARGE SCALE GENOMIC DNA]</scope>
    <source>
        <strain evidence="2">CGMCC 4.6858</strain>
    </source>
</reference>
<evidence type="ECO:0000313" key="2">
    <source>
        <dbReference type="Proteomes" id="UP000199034"/>
    </source>
</evidence>
<evidence type="ECO:0008006" key="3">
    <source>
        <dbReference type="Google" id="ProtNLM"/>
    </source>
</evidence>
<organism evidence="1 2">
    <name type="scientific">Nocardioides lianchengensis</name>
    <dbReference type="NCBI Taxonomy" id="1045774"/>
    <lineage>
        <taxon>Bacteria</taxon>
        <taxon>Bacillati</taxon>
        <taxon>Actinomycetota</taxon>
        <taxon>Actinomycetes</taxon>
        <taxon>Propionibacteriales</taxon>
        <taxon>Nocardioidaceae</taxon>
        <taxon>Nocardioides</taxon>
    </lineage>
</organism>
<accession>A0A1G6MX71</accession>